<evidence type="ECO:0000256" key="2">
    <source>
        <dbReference type="ARBA" id="ARBA00022676"/>
    </source>
</evidence>
<dbReference type="GO" id="GO:0009969">
    <property type="term" value="P:xyloglucan biosynthetic process"/>
    <property type="evidence" value="ECO:0007669"/>
    <property type="project" value="TreeGrafter"/>
</dbReference>
<feature type="transmembrane region" description="Helical" evidence="7">
    <location>
        <begin position="21"/>
        <end position="45"/>
    </location>
</feature>
<evidence type="ECO:0000256" key="7">
    <source>
        <dbReference type="RuleBase" id="RU367004"/>
    </source>
</evidence>
<keyword evidence="8" id="KW-1185">Reference proteome</keyword>
<evidence type="ECO:0000313" key="9">
    <source>
        <dbReference type="RefSeq" id="XP_010943042.1"/>
    </source>
</evidence>
<dbReference type="AlphaFoldDB" id="A0A6I9SGS5"/>
<dbReference type="GeneID" id="105060885"/>
<evidence type="ECO:0000256" key="5">
    <source>
        <dbReference type="ARBA" id="ARBA00023180"/>
    </source>
</evidence>
<keyword evidence="6 7" id="KW-0961">Cell wall biogenesis/degradation</keyword>
<keyword evidence="4 7" id="KW-0333">Golgi apparatus</keyword>
<dbReference type="GO" id="GO:0042546">
    <property type="term" value="P:cell wall biogenesis"/>
    <property type="evidence" value="ECO:0007669"/>
    <property type="project" value="InterPro"/>
</dbReference>
<dbReference type="PROSITE" id="PS51257">
    <property type="entry name" value="PROKAR_LIPOPROTEIN"/>
    <property type="match status" value="1"/>
</dbReference>
<gene>
    <name evidence="9" type="primary">LOC105060885</name>
</gene>
<comment type="similarity">
    <text evidence="1 7">Belongs to the glycosyltransferase 37 family.</text>
</comment>
<dbReference type="Pfam" id="PF03254">
    <property type="entry name" value="XG_FTase"/>
    <property type="match status" value="1"/>
</dbReference>
<comment type="subcellular location">
    <subcellularLocation>
        <location evidence="7">Golgi apparatus</location>
        <location evidence="7">Golgi stack membrane</location>
        <topology evidence="7">Single-pass type II membrane protein</topology>
    </subcellularLocation>
</comment>
<dbReference type="GO" id="GO:0032580">
    <property type="term" value="C:Golgi cisterna membrane"/>
    <property type="evidence" value="ECO:0007669"/>
    <property type="project" value="UniProtKB-SubCell"/>
</dbReference>
<sequence length="541" mass="61112">MGGGSKAAGMEKREGSRSFSPGVVLIACMTTLPILVLTLGAYHSWSLDWLRGVTVVSLKGSEDESFISSPAPEDKLLGGLLAPGFDEGSCLSRYQSALYRKASPHLPSRYLQARLRKYEAQHKKCGPGTDPYKKAIEQFKSNHSTGPMECNYIVWTPYNGLGNRMLTIASAFLYALLNNRILLIHVPKDLDDLFCEPFPETSWVLPSDFPIIDQLSSFHIRTPQSYANMLRNKVINKNSNGSLPAYVYLHLNHDYSELDKLFFCEDDQLFLKKFPWLVLKSDNYFIPALFLVPEYEEELRRLFPSRETVFHHLGRYLFHPTNTVWGMITRYYEAYLGKAEEKMGIQIRIFQFAPISSENLLDQILNCSRIENLLPEISLKGSSSSTTKAVRSKSVLVASLYSGYSEKIRDKYFEHAAAAGEIISVFQPSHEETQHTEKQTHNQKAWAEVYLLSFSDVLITSSWSTFGYMAQGLGGLKPYILALPENRNAPNPPCRRAMSMEPCFHSPPTYDCKAGKQVDKGALGPHVRHCEDVSRGLKLFD</sequence>
<dbReference type="RefSeq" id="XP_010943042.1">
    <property type="nucleotide sequence ID" value="XM_010944740.3"/>
</dbReference>
<accession>A0A6I9SGS5</accession>
<keyword evidence="7" id="KW-0472">Membrane</keyword>
<dbReference type="PANTHER" id="PTHR31889:SF2">
    <property type="entry name" value="FUCOSYLTRANSFERASE 3"/>
    <property type="match status" value="1"/>
</dbReference>
<keyword evidence="3 7" id="KW-0808">Transferase</keyword>
<dbReference type="Proteomes" id="UP000504607">
    <property type="component" value="Unplaced"/>
</dbReference>
<keyword evidence="7" id="KW-0812">Transmembrane</keyword>
<keyword evidence="2 7" id="KW-0328">Glycosyltransferase</keyword>
<dbReference type="GO" id="GO:0071555">
    <property type="term" value="P:cell wall organization"/>
    <property type="evidence" value="ECO:0007669"/>
    <property type="project" value="UniProtKB-UniRule"/>
</dbReference>
<dbReference type="Gene3D" id="3.40.50.11340">
    <property type="match status" value="1"/>
</dbReference>
<protein>
    <recommendedName>
        <fullName evidence="7">Fucosyltransferase</fullName>
        <ecNumber evidence="7">2.4.1.-</ecNumber>
    </recommendedName>
</protein>
<evidence type="ECO:0000256" key="4">
    <source>
        <dbReference type="ARBA" id="ARBA00023034"/>
    </source>
</evidence>
<evidence type="ECO:0000256" key="3">
    <source>
        <dbReference type="ARBA" id="ARBA00022679"/>
    </source>
</evidence>
<organism evidence="8 9">
    <name type="scientific">Elaeis guineensis var. tenera</name>
    <name type="common">Oil palm</name>
    <dbReference type="NCBI Taxonomy" id="51953"/>
    <lineage>
        <taxon>Eukaryota</taxon>
        <taxon>Viridiplantae</taxon>
        <taxon>Streptophyta</taxon>
        <taxon>Embryophyta</taxon>
        <taxon>Tracheophyta</taxon>
        <taxon>Spermatophyta</taxon>
        <taxon>Magnoliopsida</taxon>
        <taxon>Liliopsida</taxon>
        <taxon>Arecaceae</taxon>
        <taxon>Arecoideae</taxon>
        <taxon>Cocoseae</taxon>
        <taxon>Elaeidinae</taxon>
        <taxon>Elaeis</taxon>
    </lineage>
</organism>
<keyword evidence="5" id="KW-0325">Glycoprotein</keyword>
<dbReference type="KEGG" id="egu:105060885"/>
<evidence type="ECO:0000256" key="1">
    <source>
        <dbReference type="ARBA" id="ARBA00010481"/>
    </source>
</evidence>
<dbReference type="PANTHER" id="PTHR31889">
    <property type="entry name" value="FUCOSYLTRANSFERASE 2-RELATED"/>
    <property type="match status" value="1"/>
</dbReference>
<dbReference type="InterPro" id="IPR004938">
    <property type="entry name" value="XG_FTase"/>
</dbReference>
<keyword evidence="7" id="KW-1133">Transmembrane helix</keyword>
<dbReference type="EC" id="2.4.1.-" evidence="7"/>
<dbReference type="GO" id="GO:0008107">
    <property type="term" value="F:galactoside 2-alpha-L-fucosyltransferase activity"/>
    <property type="evidence" value="ECO:0007669"/>
    <property type="project" value="InterPro"/>
</dbReference>
<dbReference type="OrthoDB" id="428346at2759"/>
<evidence type="ECO:0000256" key="6">
    <source>
        <dbReference type="ARBA" id="ARBA00023316"/>
    </source>
</evidence>
<evidence type="ECO:0000313" key="8">
    <source>
        <dbReference type="Proteomes" id="UP000504607"/>
    </source>
</evidence>
<name>A0A6I9SGS5_ELAGV</name>
<dbReference type="FunFam" id="3.40.50.11340:FF:000005">
    <property type="entry name" value="Galactoside 2-alpha-L-fucosyltransferase"/>
    <property type="match status" value="1"/>
</dbReference>
<reference evidence="9" key="1">
    <citation type="submission" date="2025-08" db="UniProtKB">
        <authorList>
            <consortium name="RefSeq"/>
        </authorList>
    </citation>
    <scope>IDENTIFICATION</scope>
</reference>
<proteinExistence type="inferred from homology"/>
<comment type="function">
    <text evidence="7">May be involved in cell wall biosynthesis.</text>
</comment>
<dbReference type="InParanoid" id="A0A6I9SGS5"/>